<dbReference type="InterPro" id="IPR035979">
    <property type="entry name" value="RBD_domain_sf"/>
</dbReference>
<dbReference type="SUPFAM" id="SSF54928">
    <property type="entry name" value="RNA-binding domain, RBD"/>
    <property type="match status" value="1"/>
</dbReference>
<dbReference type="InterPro" id="IPR000504">
    <property type="entry name" value="RRM_dom"/>
</dbReference>
<sequence length="481" mass="53423">MQRSKNVEASHHVGSRHQSLVEVVAGIGCRFASRRVVIDHLPKNTTLDSLKQDLSRFGDVEMIGFKVRTKRGEQAEDRKCVWVQFCSIKTAMIAWKQLRREHGSPSLVNFDIENCDWPLKGLLKEQRQLIKEGRDSPEIFRSVKLRGFESPMTIAKTLMPLLRNTPLPIRGEAIQSVKKYKESRTKPEQLVVTFVHPEDAFVFWNTCNTEAQKAGKGKATLLATKPTQSYHHVARAIALGATRTIGIYNVAELEGLTRDNLKDHFSKYGGVYKTQISEQGRCAFVKFNDVVGAMGAIWDIWLNDCTFHPQYDGTMVNFAADLYLGNAPSNAARGSSKPLTSNSVMQDMKRANSIAHASGADAGVNEESPKVTSRDGHAASSRRALGKRERLPPVPEDESVSPTPKRRKTVAQPVFKSPQNPLCVGKSPSRRARADALRRGRKRSNAICQAQPQIAMGNFENTRFTVECKSPSVRGAHSSCA</sequence>
<reference evidence="5 6" key="1">
    <citation type="submission" date="2024-02" db="EMBL/GenBank/DDBJ databases">
        <title>A draft genome for the cacao thread blight pathogen Marasmius crinis-equi.</title>
        <authorList>
            <person name="Cohen S.P."/>
            <person name="Baruah I.K."/>
            <person name="Amoako-Attah I."/>
            <person name="Bukari Y."/>
            <person name="Meinhardt L.W."/>
            <person name="Bailey B.A."/>
        </authorList>
    </citation>
    <scope>NUCLEOTIDE SEQUENCE [LARGE SCALE GENOMIC DNA]</scope>
    <source>
        <strain evidence="5 6">GH-76</strain>
    </source>
</reference>
<evidence type="ECO:0000313" key="6">
    <source>
        <dbReference type="Proteomes" id="UP001465976"/>
    </source>
</evidence>
<feature type="region of interest" description="Disordered" evidence="3">
    <location>
        <begin position="356"/>
        <end position="430"/>
    </location>
</feature>
<dbReference type="PROSITE" id="PS50102">
    <property type="entry name" value="RRM"/>
    <property type="match status" value="1"/>
</dbReference>
<evidence type="ECO:0000256" key="2">
    <source>
        <dbReference type="PROSITE-ProRule" id="PRU00176"/>
    </source>
</evidence>
<evidence type="ECO:0000313" key="5">
    <source>
        <dbReference type="EMBL" id="KAL0579323.1"/>
    </source>
</evidence>
<feature type="domain" description="RRM" evidence="4">
    <location>
        <begin position="243"/>
        <end position="329"/>
    </location>
</feature>
<feature type="compositionally biased region" description="Basic and acidic residues" evidence="3">
    <location>
        <begin position="367"/>
        <end position="377"/>
    </location>
</feature>
<protein>
    <recommendedName>
        <fullName evidence="4">RRM domain-containing protein</fullName>
    </recommendedName>
</protein>
<dbReference type="InterPro" id="IPR012677">
    <property type="entry name" value="Nucleotide-bd_a/b_plait_sf"/>
</dbReference>
<dbReference type="Pfam" id="PF00076">
    <property type="entry name" value="RRM_1"/>
    <property type="match status" value="1"/>
</dbReference>
<keyword evidence="1 2" id="KW-0694">RNA-binding</keyword>
<evidence type="ECO:0000256" key="3">
    <source>
        <dbReference type="SAM" id="MobiDB-lite"/>
    </source>
</evidence>
<dbReference type="Proteomes" id="UP001465976">
    <property type="component" value="Unassembled WGS sequence"/>
</dbReference>
<evidence type="ECO:0000256" key="1">
    <source>
        <dbReference type="ARBA" id="ARBA00022884"/>
    </source>
</evidence>
<accession>A0ABR3FVF3</accession>
<organism evidence="5 6">
    <name type="scientific">Marasmius crinis-equi</name>
    <dbReference type="NCBI Taxonomy" id="585013"/>
    <lineage>
        <taxon>Eukaryota</taxon>
        <taxon>Fungi</taxon>
        <taxon>Dikarya</taxon>
        <taxon>Basidiomycota</taxon>
        <taxon>Agaricomycotina</taxon>
        <taxon>Agaricomycetes</taxon>
        <taxon>Agaricomycetidae</taxon>
        <taxon>Agaricales</taxon>
        <taxon>Marasmiineae</taxon>
        <taxon>Marasmiaceae</taxon>
        <taxon>Marasmius</taxon>
    </lineage>
</organism>
<name>A0ABR3FVF3_9AGAR</name>
<evidence type="ECO:0000259" key="4">
    <source>
        <dbReference type="PROSITE" id="PS50102"/>
    </source>
</evidence>
<comment type="caution">
    <text evidence="5">The sequence shown here is derived from an EMBL/GenBank/DDBJ whole genome shotgun (WGS) entry which is preliminary data.</text>
</comment>
<dbReference type="EMBL" id="JBAHYK010000063">
    <property type="protein sequence ID" value="KAL0579323.1"/>
    <property type="molecule type" value="Genomic_DNA"/>
</dbReference>
<proteinExistence type="predicted"/>
<gene>
    <name evidence="5" type="ORF">V5O48_002656</name>
</gene>
<dbReference type="CDD" id="cd00590">
    <property type="entry name" value="RRM_SF"/>
    <property type="match status" value="1"/>
</dbReference>
<dbReference type="PANTHER" id="PTHR23189">
    <property type="entry name" value="RNA RECOGNITION MOTIF-CONTAINING"/>
    <property type="match status" value="1"/>
</dbReference>
<keyword evidence="6" id="KW-1185">Reference proteome</keyword>
<dbReference type="Gene3D" id="3.30.70.330">
    <property type="match status" value="2"/>
</dbReference>